<dbReference type="GO" id="GO:0005975">
    <property type="term" value="P:carbohydrate metabolic process"/>
    <property type="evidence" value="ECO:0007669"/>
    <property type="project" value="InterPro"/>
</dbReference>
<dbReference type="EC" id="3.2.1.40" evidence="2"/>
<dbReference type="AlphaFoldDB" id="A0A5C8ZRT0"/>
<dbReference type="Gene3D" id="2.60.420.10">
    <property type="entry name" value="Maltose phosphorylase, domain 3"/>
    <property type="match status" value="1"/>
</dbReference>
<dbReference type="Pfam" id="PF08531">
    <property type="entry name" value="Bac_rhamnosid_N"/>
    <property type="match status" value="1"/>
</dbReference>
<comment type="catalytic activity">
    <reaction evidence="1">
        <text>Hydrolysis of terminal non-reducing alpha-L-rhamnose residues in alpha-L-rhamnosides.</text>
        <dbReference type="EC" id="3.2.1.40"/>
    </reaction>
</comment>
<dbReference type="InterPro" id="IPR012341">
    <property type="entry name" value="6hp_glycosidase-like_sf"/>
</dbReference>
<dbReference type="Gene3D" id="2.60.120.260">
    <property type="entry name" value="Galactose-binding domain-like"/>
    <property type="match status" value="2"/>
</dbReference>
<sequence length="967" mass="107013">MTAQRNYLITTVMGVILYVLNALAAAGAVQEPAPADSLSVTDLTVEHRQQPLGIDTPEPRIGWIVEANYNGARQTAYEIRVSSNRDNRGDVWSSGRVESGDSFDIVYTGPKLQSRTRYHIAARVWDEDRASEWSTLTWFETAFIDSQEFQGEWIGRVRTRGDSESPEALLRSEFDLPDKQISVARAYIAGLGYYKAYLNGSRIGDHELDPAFTPFDRRVMYVTYDITDMLRPGSNAIGVSLGRGFYADYNNIDTAVAPWLSEPKLKLHLLVRFDDGTEREILSDASWKASDGPTLTNSVKYGEVYDARLQQPGWNDVDFDDRDWARALLAIAPSGALKAQDIEPVRVTGELSSPSRIPVTSTTTLYDFKTTRAGWARIRLSGPAGSSVTIKYGEKLTSEGTINSGNDGPFGGTPVQVYSYTLRGDPEGEIYTPSYSYNGYRFVQVDAPEEVRIEQVEGLLLNNDIPVTGVFESSDELLNRYHRAMVQSTVSNLHHIPTDTPMYEKRGWAADALLIVDSALMNLASENFWEKWMLDHRDNQAADGGLAVIVPNQNPGGPQEDPFVGLTSDPIWSSSYVLVNHALYRQRGNLRTLRENYAGMTRWMAKWMRELASTDYLFTGKTWGDHEPAYGSGMDNQLVGTAYIYRSASALAEIADALGNHDDAGIYSDFARRVGRAINTKYYDPRARHYDFPYQPPQMGPPPGVELPEQMPDDIPMMVQLPAAEVDARQFQTDNVLPLALGLVPAADRAELCKQLLTDVGETHGEHITTGATVLKDVMPTLSECGGGELAYRAATTPSFPGWGYWFLTLDGSEAKGGETIIVDTHWEAWHEHARSHNHAFRGTIDDWLFQYLAGIRETSPGYRTIRIAPQPVADISYARAAIKTPLGKVSSDWKIRDGQLDLEVIVPVGAVAEIHVPAHSAEAVKASAGAQWLRQSGSRAVYQVGSGVYRFHVSEYAGTVAVTGNT</sequence>
<feature type="domain" description="Alpha-L-rhamnosidase C-terminal" evidence="8">
    <location>
        <begin position="855"/>
        <end position="928"/>
    </location>
</feature>
<feature type="domain" description="Bacterial alpha-L-rhamnosidase N-terminal" evidence="6">
    <location>
        <begin position="179"/>
        <end position="348"/>
    </location>
</feature>
<evidence type="ECO:0000259" key="7">
    <source>
        <dbReference type="Pfam" id="PF17389"/>
    </source>
</evidence>
<dbReference type="EMBL" id="VRZA01000008">
    <property type="protein sequence ID" value="TXS90282.1"/>
    <property type="molecule type" value="Genomic_DNA"/>
</dbReference>
<dbReference type="InterPro" id="IPR008902">
    <property type="entry name" value="Rhamnosid_concanavalin"/>
</dbReference>
<dbReference type="Pfam" id="PF17389">
    <property type="entry name" value="Bac_rhamnosid6H"/>
    <property type="match status" value="1"/>
</dbReference>
<reference evidence="9 10" key="1">
    <citation type="submission" date="2019-08" db="EMBL/GenBank/DDBJ databases">
        <title>Parahaliea maris sp. nov., isolated from the surface seawater.</title>
        <authorList>
            <person name="Liu Y."/>
        </authorList>
    </citation>
    <scope>NUCLEOTIDE SEQUENCE [LARGE SCALE GENOMIC DNA]</scope>
    <source>
        <strain evidence="9 10">HSLHS9</strain>
    </source>
</reference>
<evidence type="ECO:0000256" key="3">
    <source>
        <dbReference type="ARBA" id="ARBA00022801"/>
    </source>
</evidence>
<accession>A0A5C8ZRT0</accession>
<dbReference type="PANTHER" id="PTHR33307">
    <property type="entry name" value="ALPHA-RHAMNOSIDASE (EUROFUNG)"/>
    <property type="match status" value="1"/>
</dbReference>
<dbReference type="InterPro" id="IPR016007">
    <property type="entry name" value="Alpha_rhamnosid"/>
</dbReference>
<keyword evidence="4" id="KW-1133">Transmembrane helix</keyword>
<dbReference type="Proteomes" id="UP000321039">
    <property type="component" value="Unassembled WGS sequence"/>
</dbReference>
<feature type="domain" description="Alpha-L-rhamnosidase concanavalin-like" evidence="5">
    <location>
        <begin position="360"/>
        <end position="459"/>
    </location>
</feature>
<keyword evidence="10" id="KW-1185">Reference proteome</keyword>
<dbReference type="PIRSF" id="PIRSF010631">
    <property type="entry name" value="A-rhamnsds"/>
    <property type="match status" value="1"/>
</dbReference>
<dbReference type="InterPro" id="IPR035398">
    <property type="entry name" value="Bac_rhamnosid_C"/>
</dbReference>
<dbReference type="SUPFAM" id="SSF48208">
    <property type="entry name" value="Six-hairpin glycosidases"/>
    <property type="match status" value="1"/>
</dbReference>
<dbReference type="Gene3D" id="2.60.40.10">
    <property type="entry name" value="Immunoglobulins"/>
    <property type="match status" value="1"/>
</dbReference>
<dbReference type="PANTHER" id="PTHR33307:SF6">
    <property type="entry name" value="ALPHA-RHAMNOSIDASE (EUROFUNG)-RELATED"/>
    <property type="match status" value="1"/>
</dbReference>
<feature type="domain" description="Alpha-L-rhamnosidase six-hairpin glycosidase" evidence="7">
    <location>
        <begin position="468"/>
        <end position="852"/>
    </location>
</feature>
<dbReference type="Pfam" id="PF05592">
    <property type="entry name" value="Bac_rhamnosid"/>
    <property type="match status" value="1"/>
</dbReference>
<organism evidence="9 10">
    <name type="scientific">Parahaliea maris</name>
    <dbReference type="NCBI Taxonomy" id="2716870"/>
    <lineage>
        <taxon>Bacteria</taxon>
        <taxon>Pseudomonadati</taxon>
        <taxon>Pseudomonadota</taxon>
        <taxon>Gammaproteobacteria</taxon>
        <taxon>Cellvibrionales</taxon>
        <taxon>Halieaceae</taxon>
        <taxon>Parahaliea</taxon>
    </lineage>
</organism>
<dbReference type="GO" id="GO:0030596">
    <property type="term" value="F:alpha-L-rhamnosidase activity"/>
    <property type="evidence" value="ECO:0007669"/>
    <property type="project" value="UniProtKB-EC"/>
</dbReference>
<evidence type="ECO:0000256" key="4">
    <source>
        <dbReference type="SAM" id="Phobius"/>
    </source>
</evidence>
<dbReference type="Pfam" id="PF17390">
    <property type="entry name" value="Bac_rhamnosid_C"/>
    <property type="match status" value="1"/>
</dbReference>
<dbReference type="InterPro" id="IPR013737">
    <property type="entry name" value="Bac_rhamnosid_N"/>
</dbReference>
<dbReference type="InterPro" id="IPR008928">
    <property type="entry name" value="6-hairpin_glycosidase_sf"/>
</dbReference>
<evidence type="ECO:0000259" key="5">
    <source>
        <dbReference type="Pfam" id="PF05592"/>
    </source>
</evidence>
<keyword evidence="4" id="KW-0812">Transmembrane</keyword>
<dbReference type="Gene3D" id="1.50.10.10">
    <property type="match status" value="1"/>
</dbReference>
<keyword evidence="3" id="KW-0378">Hydrolase</keyword>
<dbReference type="InterPro" id="IPR013783">
    <property type="entry name" value="Ig-like_fold"/>
</dbReference>
<dbReference type="InterPro" id="IPR035396">
    <property type="entry name" value="Bac_rhamnosid6H"/>
</dbReference>
<evidence type="ECO:0000313" key="10">
    <source>
        <dbReference type="Proteomes" id="UP000321039"/>
    </source>
</evidence>
<keyword evidence="4" id="KW-0472">Membrane</keyword>
<evidence type="ECO:0000259" key="6">
    <source>
        <dbReference type="Pfam" id="PF08531"/>
    </source>
</evidence>
<evidence type="ECO:0000313" key="9">
    <source>
        <dbReference type="EMBL" id="TXS90282.1"/>
    </source>
</evidence>
<gene>
    <name evidence="9" type="ORF">FV139_18675</name>
</gene>
<dbReference type="RefSeq" id="WP_148069998.1">
    <property type="nucleotide sequence ID" value="NZ_VRZA01000008.1"/>
</dbReference>
<protein>
    <recommendedName>
        <fullName evidence="2">alpha-L-rhamnosidase</fullName>
        <ecNumber evidence="2">3.2.1.40</ecNumber>
    </recommendedName>
</protein>
<dbReference type="Pfam" id="PF25788">
    <property type="entry name" value="Ig_Rha78A_N"/>
    <property type="match status" value="1"/>
</dbReference>
<name>A0A5C8ZRT0_9GAMM</name>
<comment type="caution">
    <text evidence="9">The sequence shown here is derived from an EMBL/GenBank/DDBJ whole genome shotgun (WGS) entry which is preliminary data.</text>
</comment>
<evidence type="ECO:0000259" key="8">
    <source>
        <dbReference type="Pfam" id="PF17390"/>
    </source>
</evidence>
<evidence type="ECO:0000256" key="1">
    <source>
        <dbReference type="ARBA" id="ARBA00001445"/>
    </source>
</evidence>
<evidence type="ECO:0000256" key="2">
    <source>
        <dbReference type="ARBA" id="ARBA00012652"/>
    </source>
</evidence>
<feature type="transmembrane region" description="Helical" evidence="4">
    <location>
        <begin position="7"/>
        <end position="29"/>
    </location>
</feature>
<proteinExistence type="predicted"/>